<evidence type="ECO:0000259" key="1">
    <source>
        <dbReference type="Pfam" id="PF18495"/>
    </source>
</evidence>
<dbReference type="InterPro" id="IPR041535">
    <property type="entry name" value="VbhA"/>
</dbReference>
<dbReference type="InterPro" id="IPR033788">
    <property type="entry name" value="VbhA-like"/>
</dbReference>
<sequence length="59" mass="6604">MKNIDIEKRKRAVKIASAINSIEGVNIPKNAEEILKKWSDGKLTDEQLTSMMLSICTKA</sequence>
<dbReference type="EMBL" id="CP039381">
    <property type="protein sequence ID" value="QCT07383.1"/>
    <property type="molecule type" value="Genomic_DNA"/>
</dbReference>
<accession>A0A4V1G589</accession>
<dbReference type="RefSeq" id="WP_138157407.1">
    <property type="nucleotide sequence ID" value="NZ_CP039381.1"/>
</dbReference>
<keyword evidence="3" id="KW-1185">Reference proteome</keyword>
<dbReference type="InterPro" id="IPR043038">
    <property type="entry name" value="VbhA_sf"/>
</dbReference>
<dbReference type="CDD" id="cd11586">
    <property type="entry name" value="VbhA_like"/>
    <property type="match status" value="1"/>
</dbReference>
<feature type="domain" description="Antitoxin VbhA" evidence="1">
    <location>
        <begin position="9"/>
        <end position="48"/>
    </location>
</feature>
<name>A0A4V1G589_9FIRM</name>
<organism evidence="2 3">
    <name type="scientific">Ruminococcus bovis</name>
    <dbReference type="NCBI Taxonomy" id="2564099"/>
    <lineage>
        <taxon>Bacteria</taxon>
        <taxon>Bacillati</taxon>
        <taxon>Bacillota</taxon>
        <taxon>Clostridia</taxon>
        <taxon>Eubacteriales</taxon>
        <taxon>Oscillospiraceae</taxon>
        <taxon>Ruminococcus</taxon>
    </lineage>
</organism>
<evidence type="ECO:0000313" key="2">
    <source>
        <dbReference type="EMBL" id="QCT07383.1"/>
    </source>
</evidence>
<dbReference type="Proteomes" id="UP000301475">
    <property type="component" value="Chromosome"/>
</dbReference>
<dbReference type="OrthoDB" id="1799330at2"/>
<dbReference type="Pfam" id="PF18495">
    <property type="entry name" value="VbhA"/>
    <property type="match status" value="1"/>
</dbReference>
<protein>
    <recommendedName>
        <fullName evidence="1">Antitoxin VbhA domain-containing protein</fullName>
    </recommendedName>
</protein>
<gene>
    <name evidence="2" type="ORF">E5Z56_08440</name>
</gene>
<dbReference type="AlphaFoldDB" id="A0A4V1G589"/>
<evidence type="ECO:0000313" key="3">
    <source>
        <dbReference type="Proteomes" id="UP000301475"/>
    </source>
</evidence>
<proteinExistence type="predicted"/>
<dbReference type="KEGG" id="ruj:E5Z56_08440"/>
<reference evidence="2 3" key="1">
    <citation type="submission" date="2019-04" db="EMBL/GenBank/DDBJ databases">
        <authorList>
            <person name="Embree M."/>
            <person name="Gaffney J.R."/>
        </authorList>
    </citation>
    <scope>NUCLEOTIDE SEQUENCE [LARGE SCALE GENOMIC DNA]</scope>
    <source>
        <strain evidence="2 3">JE7A12</strain>
    </source>
</reference>
<dbReference type="Gene3D" id="1.10.8.1050">
    <property type="entry name" value="Antitoxin VbhA-like"/>
    <property type="match status" value="1"/>
</dbReference>